<dbReference type="Proteomes" id="UP000199306">
    <property type="component" value="Unassembled WGS sequence"/>
</dbReference>
<sequence>MHKAYHAGKVGKEFRLLSGRRIDYLDMQNGIIYELKPNNPRAILQGQKQLQMYLQELQSPAMLQKYPQFKGIQWKTVLDTY</sequence>
<dbReference type="OrthoDB" id="6225685at2"/>
<dbReference type="AlphaFoldDB" id="A0A1I5Z4E8"/>
<protein>
    <submittedName>
        <fullName evidence="2">Restriction endonuclease fold toxin 9</fullName>
    </submittedName>
</protein>
<keyword evidence="2" id="KW-0378">Hydrolase</keyword>
<proteinExistence type="predicted"/>
<gene>
    <name evidence="2" type="ORF">SAMN04515674_1302</name>
</gene>
<reference evidence="2 3" key="1">
    <citation type="submission" date="2016-10" db="EMBL/GenBank/DDBJ databases">
        <authorList>
            <person name="de Groot N.N."/>
        </authorList>
    </citation>
    <scope>NUCLEOTIDE SEQUENCE [LARGE SCALE GENOMIC DNA]</scope>
    <source>
        <strain evidence="3">E92,LMG 26720,CCM 7988</strain>
    </source>
</reference>
<feature type="domain" description="Tox-REase-9" evidence="1">
    <location>
        <begin position="1"/>
        <end position="81"/>
    </location>
</feature>
<dbReference type="STRING" id="1079859.SAMN04515674_1302"/>
<dbReference type="Pfam" id="PF15650">
    <property type="entry name" value="Tox-REase-9"/>
    <property type="match status" value="1"/>
</dbReference>
<keyword evidence="3" id="KW-1185">Reference proteome</keyword>
<evidence type="ECO:0000313" key="2">
    <source>
        <dbReference type="EMBL" id="SFQ51354.1"/>
    </source>
</evidence>
<organism evidence="2 3">
    <name type="scientific">Pseudarcicella hirudinis</name>
    <dbReference type="NCBI Taxonomy" id="1079859"/>
    <lineage>
        <taxon>Bacteria</taxon>
        <taxon>Pseudomonadati</taxon>
        <taxon>Bacteroidota</taxon>
        <taxon>Cytophagia</taxon>
        <taxon>Cytophagales</taxon>
        <taxon>Flectobacillaceae</taxon>
        <taxon>Pseudarcicella</taxon>
    </lineage>
</organism>
<name>A0A1I5Z4E8_9BACT</name>
<dbReference type="EMBL" id="FOXH01000030">
    <property type="protein sequence ID" value="SFQ51354.1"/>
    <property type="molecule type" value="Genomic_DNA"/>
</dbReference>
<evidence type="ECO:0000313" key="3">
    <source>
        <dbReference type="Proteomes" id="UP000199306"/>
    </source>
</evidence>
<evidence type="ECO:0000259" key="1">
    <source>
        <dbReference type="Pfam" id="PF15650"/>
    </source>
</evidence>
<keyword evidence="2" id="KW-0255">Endonuclease</keyword>
<keyword evidence="2" id="KW-0540">Nuclease</keyword>
<dbReference type="InterPro" id="IPR028902">
    <property type="entry name" value="Tox-REase-9_dom"/>
</dbReference>
<dbReference type="GO" id="GO:0004519">
    <property type="term" value="F:endonuclease activity"/>
    <property type="evidence" value="ECO:0007669"/>
    <property type="project" value="UniProtKB-KW"/>
</dbReference>
<accession>A0A1I5Z4E8</accession>